<evidence type="ECO:0000256" key="2">
    <source>
        <dbReference type="ARBA" id="ARBA00013274"/>
    </source>
</evidence>
<dbReference type="GO" id="GO:0004622">
    <property type="term" value="F:phosphatidylcholine lysophospholipase activity"/>
    <property type="evidence" value="ECO:0007669"/>
    <property type="project" value="UniProtKB-EC"/>
</dbReference>
<evidence type="ECO:0000256" key="7">
    <source>
        <dbReference type="ARBA" id="ARBA00023180"/>
    </source>
</evidence>
<evidence type="ECO:0000256" key="9">
    <source>
        <dbReference type="RuleBase" id="RU362103"/>
    </source>
</evidence>
<evidence type="ECO:0000259" key="10">
    <source>
        <dbReference type="PROSITE" id="PS51210"/>
    </source>
</evidence>
<dbReference type="InterPro" id="IPR016035">
    <property type="entry name" value="Acyl_Trfase/lysoPLipase"/>
</dbReference>
<dbReference type="EC" id="3.1.1.5" evidence="2 9"/>
<dbReference type="Proteomes" id="UP001140502">
    <property type="component" value="Unassembled WGS sequence"/>
</dbReference>
<keyword evidence="3 9" id="KW-0732">Signal</keyword>
<dbReference type="SMART" id="SM00022">
    <property type="entry name" value="PLAc"/>
    <property type="match status" value="1"/>
</dbReference>
<evidence type="ECO:0000256" key="5">
    <source>
        <dbReference type="ARBA" id="ARBA00022963"/>
    </source>
</evidence>
<comment type="caution">
    <text evidence="11">The sequence shown here is derived from an EMBL/GenBank/DDBJ whole genome shotgun (WGS) entry which is preliminary data.</text>
</comment>
<evidence type="ECO:0000313" key="11">
    <source>
        <dbReference type="EMBL" id="KAJ4328582.1"/>
    </source>
</evidence>
<keyword evidence="7" id="KW-0325">Glycoprotein</keyword>
<dbReference type="GO" id="GO:0005829">
    <property type="term" value="C:cytosol"/>
    <property type="evidence" value="ECO:0007669"/>
    <property type="project" value="TreeGrafter"/>
</dbReference>
<gene>
    <name evidence="11" type="ORF">N0V84_000941</name>
</gene>
<evidence type="ECO:0000256" key="8">
    <source>
        <dbReference type="PROSITE-ProRule" id="PRU00555"/>
    </source>
</evidence>
<dbReference type="Gene3D" id="3.40.1090.10">
    <property type="entry name" value="Cytosolic phospholipase A2 catalytic domain"/>
    <property type="match status" value="1"/>
</dbReference>
<organism evidence="11 12">
    <name type="scientific">Fusarium piperis</name>
    <dbReference type="NCBI Taxonomy" id="1435070"/>
    <lineage>
        <taxon>Eukaryota</taxon>
        <taxon>Fungi</taxon>
        <taxon>Dikarya</taxon>
        <taxon>Ascomycota</taxon>
        <taxon>Pezizomycotina</taxon>
        <taxon>Sordariomycetes</taxon>
        <taxon>Hypocreomycetidae</taxon>
        <taxon>Hypocreales</taxon>
        <taxon>Nectriaceae</taxon>
        <taxon>Fusarium</taxon>
        <taxon>Fusarium solani species complex</taxon>
    </lineage>
</organism>
<dbReference type="Pfam" id="PF01735">
    <property type="entry name" value="PLA2_B"/>
    <property type="match status" value="1"/>
</dbReference>
<evidence type="ECO:0000256" key="4">
    <source>
        <dbReference type="ARBA" id="ARBA00022801"/>
    </source>
</evidence>
<dbReference type="PANTHER" id="PTHR10728">
    <property type="entry name" value="CYTOSOLIC PHOSPHOLIPASE A2"/>
    <property type="match status" value="1"/>
</dbReference>
<keyword evidence="6 8" id="KW-0443">Lipid metabolism</keyword>
<comment type="similarity">
    <text evidence="1 9">Belongs to the lysophospholipase family.</text>
</comment>
<sequence>MHWTAHKHVFLLSALLSNGFTVHAQQGSADVDPYAPVYTNCPSNLRIRDSSNGLSKEESAWRQQRGKQMIPNLEDYLKLANISDFDVSGFIKKLKPTNAPVVGLSVSGGGTQSGLGGLGIWQAYDARSDAAIAARTGGLTQLLSYITGLSGGGTVTVSLLAANNFSTTDALRKATNFSAAYASGPDGDQNAFLKEIFENTGAKAEAGFPVSVGDTFGQFWGTWLPEAQLFSNYSDIAANGTAFNVGDAPMPILALAEVIPGKSPEIGKLMYPGFNKTNGFNLTAYEVTPFEFGSWLGGRVQAFIPTQWLGTAMSKGKAQNSSECVQGFDKLTLMQGTTANAFTAWFIDTFYDIPIFAKRDLRERQTVNKDINDVPIPEDQYDNPLVQLVNETAEYFDLTFNESLWSTFPNPFEDYNNDMKGVSELLLVDGSLTGETNPLRPLIIPDRKLDLIIVYEASSDSIVNSWVNGTNLINTALSAKEGKIPFPDIPDVNTMVAQNLTKQPTFFGCNATKDTPLLLYLPNAPWSGYTNYSYTLDQFTDEQLDIAFDNAFQIATYGNGTVDPEWPACLACAAIKGALQRTNTKLPSQCQGCFDRHCWDGKTSSKEATAADFDLRPRLNSSLTYEEWNKTEWSAGSSNSTSGKDDDSAGSKVMGSFIGVSLSVLLMAALLM</sequence>
<proteinExistence type="inferred from homology"/>
<evidence type="ECO:0000313" key="12">
    <source>
        <dbReference type="Proteomes" id="UP001140502"/>
    </source>
</evidence>
<evidence type="ECO:0000256" key="1">
    <source>
        <dbReference type="ARBA" id="ARBA00008780"/>
    </source>
</evidence>
<name>A0A9W9BUB6_9HYPO</name>
<dbReference type="PROSITE" id="PS51210">
    <property type="entry name" value="PLA2C"/>
    <property type="match status" value="1"/>
</dbReference>
<accession>A0A9W9BUB6</accession>
<reference evidence="11" key="1">
    <citation type="submission" date="2022-10" db="EMBL/GenBank/DDBJ databases">
        <title>Tapping the CABI collections for fungal endophytes: first genome assemblies for Collariella, Neodidymelliopsis, Ascochyta clinopodiicola, Didymella pomorum, Didymosphaeria variabile, Neocosmospora piperis and Neocucurbitaria cava.</title>
        <authorList>
            <person name="Hill R."/>
        </authorList>
    </citation>
    <scope>NUCLEOTIDE SEQUENCE</scope>
    <source>
        <strain evidence="11">IMI 366586</strain>
    </source>
</reference>
<keyword evidence="5 8" id="KW-0442">Lipid degradation</keyword>
<dbReference type="GO" id="GO:0046475">
    <property type="term" value="P:glycerophospholipid catabolic process"/>
    <property type="evidence" value="ECO:0007669"/>
    <property type="project" value="TreeGrafter"/>
</dbReference>
<dbReference type="GO" id="GO:0004623">
    <property type="term" value="F:phospholipase A2 activity"/>
    <property type="evidence" value="ECO:0007669"/>
    <property type="project" value="TreeGrafter"/>
</dbReference>
<feature type="signal peptide" evidence="9">
    <location>
        <begin position="1"/>
        <end position="24"/>
    </location>
</feature>
<dbReference type="SUPFAM" id="SSF52151">
    <property type="entry name" value="FabD/lysophospholipase-like"/>
    <property type="match status" value="1"/>
</dbReference>
<dbReference type="OrthoDB" id="4084751at2759"/>
<feature type="chain" id="PRO_5041020179" description="Lysophospholipase" evidence="9">
    <location>
        <begin position="25"/>
        <end position="672"/>
    </location>
</feature>
<dbReference type="EMBL" id="JAPEUR010000009">
    <property type="protein sequence ID" value="KAJ4328582.1"/>
    <property type="molecule type" value="Genomic_DNA"/>
</dbReference>
<dbReference type="PANTHER" id="PTHR10728:SF33">
    <property type="entry name" value="LYSOPHOSPHOLIPASE 1-RELATED"/>
    <property type="match status" value="1"/>
</dbReference>
<feature type="domain" description="PLA2c" evidence="10">
    <location>
        <begin position="40"/>
        <end position="604"/>
    </location>
</feature>
<protein>
    <recommendedName>
        <fullName evidence="2 9">Lysophospholipase</fullName>
        <ecNumber evidence="2 9">3.1.1.5</ecNumber>
    </recommendedName>
</protein>
<evidence type="ECO:0000256" key="6">
    <source>
        <dbReference type="ARBA" id="ARBA00023098"/>
    </source>
</evidence>
<keyword evidence="12" id="KW-1185">Reference proteome</keyword>
<comment type="catalytic activity">
    <reaction evidence="9">
        <text>a 1-acyl-sn-glycero-3-phosphocholine + H2O = sn-glycerol 3-phosphocholine + a fatty acid + H(+)</text>
        <dbReference type="Rhea" id="RHEA:15177"/>
        <dbReference type="ChEBI" id="CHEBI:15377"/>
        <dbReference type="ChEBI" id="CHEBI:15378"/>
        <dbReference type="ChEBI" id="CHEBI:16870"/>
        <dbReference type="ChEBI" id="CHEBI:28868"/>
        <dbReference type="ChEBI" id="CHEBI:58168"/>
        <dbReference type="EC" id="3.1.1.5"/>
    </reaction>
</comment>
<evidence type="ECO:0000256" key="3">
    <source>
        <dbReference type="ARBA" id="ARBA00022729"/>
    </source>
</evidence>
<dbReference type="AlphaFoldDB" id="A0A9W9BUB6"/>
<keyword evidence="4 8" id="KW-0378">Hydrolase</keyword>
<dbReference type="InterPro" id="IPR002642">
    <property type="entry name" value="LysoPLipase_cat_dom"/>
</dbReference>